<dbReference type="AlphaFoldDB" id="A0A9P7QF99"/>
<dbReference type="PROSITE" id="PS50157">
    <property type="entry name" value="ZINC_FINGER_C2H2_2"/>
    <property type="match status" value="1"/>
</dbReference>
<feature type="compositionally biased region" description="Basic residues" evidence="2">
    <location>
        <begin position="10"/>
        <end position="21"/>
    </location>
</feature>
<organism evidence="4 5">
    <name type="scientific">Claviceps aff. purpurea</name>
    <dbReference type="NCBI Taxonomy" id="1967640"/>
    <lineage>
        <taxon>Eukaryota</taxon>
        <taxon>Fungi</taxon>
        <taxon>Dikarya</taxon>
        <taxon>Ascomycota</taxon>
        <taxon>Pezizomycotina</taxon>
        <taxon>Sordariomycetes</taxon>
        <taxon>Hypocreomycetidae</taxon>
        <taxon>Hypocreales</taxon>
        <taxon>Clavicipitaceae</taxon>
        <taxon>Claviceps</taxon>
    </lineage>
</organism>
<keyword evidence="5" id="KW-1185">Reference proteome</keyword>
<evidence type="ECO:0000256" key="2">
    <source>
        <dbReference type="SAM" id="MobiDB-lite"/>
    </source>
</evidence>
<comment type="caution">
    <text evidence="4">The sequence shown here is derived from an EMBL/GenBank/DDBJ whole genome shotgun (WGS) entry which is preliminary data.</text>
</comment>
<dbReference type="GO" id="GO:0008270">
    <property type="term" value="F:zinc ion binding"/>
    <property type="evidence" value="ECO:0007669"/>
    <property type="project" value="UniProtKB-KW"/>
</dbReference>
<feature type="region of interest" description="Disordered" evidence="2">
    <location>
        <begin position="1"/>
        <end position="29"/>
    </location>
</feature>
<protein>
    <recommendedName>
        <fullName evidence="3">C2H2-type domain-containing protein</fullName>
    </recommendedName>
</protein>
<evidence type="ECO:0000259" key="3">
    <source>
        <dbReference type="PROSITE" id="PS50157"/>
    </source>
</evidence>
<keyword evidence="1" id="KW-0862">Zinc</keyword>
<sequence length="240" mass="26662">MEPGHPQNATRRKRLQSRGSRHCSPLKSASTCKIPPHTCDPRVSCDNYGAPTPRSSGASEKKQDFLCYGELKSNGCWGCGRRFNRLHDFARHLKTPTGRKCIQPLYDEERQMRKHALTESPTSQLSDDFEVSPSIPWPGFFSSASIADECVPSQAQLQQLPFDFSFTPFHDHHHPEGCPPSQMEVNASGMCASLSPSDTNSSMRTLGATVPGISYMAWWHSYMGSLSSLERASEFASDAY</sequence>
<reference evidence="4 5" key="1">
    <citation type="journal article" date="2020" name="bioRxiv">
        <title>Whole genome comparisons of ergot fungi reveals the divergence and evolution of species within the genus Claviceps are the result of varying mechanisms driving genome evolution and host range expansion.</title>
        <authorList>
            <person name="Wyka S.A."/>
            <person name="Mondo S.J."/>
            <person name="Liu M."/>
            <person name="Dettman J."/>
            <person name="Nalam V."/>
            <person name="Broders K.D."/>
        </authorList>
    </citation>
    <scope>NUCLEOTIDE SEQUENCE [LARGE SCALE GENOMIC DNA]</scope>
    <source>
        <strain evidence="4 5">Clav52</strain>
    </source>
</reference>
<keyword evidence="1" id="KW-0479">Metal-binding</keyword>
<dbReference type="Proteomes" id="UP000707071">
    <property type="component" value="Unassembled WGS sequence"/>
</dbReference>
<accession>A0A9P7QF99</accession>
<proteinExistence type="predicted"/>
<dbReference type="EMBL" id="SRRH01000338">
    <property type="protein sequence ID" value="KAG6290833.1"/>
    <property type="molecule type" value="Genomic_DNA"/>
</dbReference>
<feature type="domain" description="C2H2-type" evidence="3">
    <location>
        <begin position="74"/>
        <end position="101"/>
    </location>
</feature>
<keyword evidence="1" id="KW-0863">Zinc-finger</keyword>
<dbReference type="InterPro" id="IPR013087">
    <property type="entry name" value="Znf_C2H2_type"/>
</dbReference>
<evidence type="ECO:0000313" key="4">
    <source>
        <dbReference type="EMBL" id="KAG6290833.1"/>
    </source>
</evidence>
<name>A0A9P7QF99_9HYPO</name>
<evidence type="ECO:0000313" key="5">
    <source>
        <dbReference type="Proteomes" id="UP000707071"/>
    </source>
</evidence>
<evidence type="ECO:0000256" key="1">
    <source>
        <dbReference type="PROSITE-ProRule" id="PRU00042"/>
    </source>
</evidence>
<gene>
    <name evidence="4" type="ORF">E4U09_004215</name>
</gene>